<evidence type="ECO:0000313" key="3">
    <source>
        <dbReference type="Proteomes" id="UP000199144"/>
    </source>
</evidence>
<dbReference type="OrthoDB" id="8244198at2"/>
<reference evidence="2 3" key="1">
    <citation type="submission" date="2016-10" db="EMBL/GenBank/DDBJ databases">
        <authorList>
            <person name="de Groot N.N."/>
        </authorList>
    </citation>
    <scope>NUCLEOTIDE SEQUENCE [LARGE SCALE GENOMIC DNA]</scope>
    <source>
        <strain evidence="2 3">DSM 15283</strain>
    </source>
</reference>
<dbReference type="RefSeq" id="WP_093094508.1">
    <property type="nucleotide sequence ID" value="NZ_FOTQ01000006.1"/>
</dbReference>
<dbReference type="Proteomes" id="UP000199144">
    <property type="component" value="Unassembled WGS sequence"/>
</dbReference>
<dbReference type="AlphaFoldDB" id="A0A1I4PU07"/>
<dbReference type="EMBL" id="FOTQ01000006">
    <property type="protein sequence ID" value="SFM31268.1"/>
    <property type="molecule type" value="Genomic_DNA"/>
</dbReference>
<organism evidence="2 3">
    <name type="scientific">Shimia aestuarii</name>
    <dbReference type="NCBI Taxonomy" id="254406"/>
    <lineage>
        <taxon>Bacteria</taxon>
        <taxon>Pseudomonadati</taxon>
        <taxon>Pseudomonadota</taxon>
        <taxon>Alphaproteobacteria</taxon>
        <taxon>Rhodobacterales</taxon>
        <taxon>Roseobacteraceae</taxon>
    </lineage>
</organism>
<sequence length="69" mass="7680">MAYASTSRASSGILETIRSAIASLFSGFAQRSVYNRTYNELSRLTDRELEDIGLHRCDIKATCTAVAYR</sequence>
<feature type="domain" description="YjiS-like" evidence="1">
    <location>
        <begin position="26"/>
        <end position="59"/>
    </location>
</feature>
<keyword evidence="3" id="KW-1185">Reference proteome</keyword>
<dbReference type="STRING" id="254406.SAMN04488042_10634"/>
<gene>
    <name evidence="2" type="ORF">SAMN04488042_10634</name>
</gene>
<dbReference type="InterPro" id="IPR009506">
    <property type="entry name" value="YjiS-like"/>
</dbReference>
<name>A0A1I4PU07_9RHOB</name>
<evidence type="ECO:0000259" key="1">
    <source>
        <dbReference type="Pfam" id="PF06568"/>
    </source>
</evidence>
<evidence type="ECO:0000313" key="2">
    <source>
        <dbReference type="EMBL" id="SFM31268.1"/>
    </source>
</evidence>
<protein>
    <submittedName>
        <fullName evidence="2">Uncharacterized conserved protein YjiS, DUF1127 family</fullName>
    </submittedName>
</protein>
<proteinExistence type="predicted"/>
<accession>A0A1I4PU07</accession>
<dbReference type="Pfam" id="PF06568">
    <property type="entry name" value="YjiS-like"/>
    <property type="match status" value="1"/>
</dbReference>